<reference evidence="2 3" key="2">
    <citation type="submission" date="2019-02" db="EMBL/GenBank/DDBJ databases">
        <title>'Lichenibacterium ramalinii' gen. nov. sp. nov., 'Lichenibacterium minor' gen. nov. sp. nov.</title>
        <authorList>
            <person name="Pankratov T."/>
        </authorList>
    </citation>
    <scope>NUCLEOTIDE SEQUENCE [LARGE SCALE GENOMIC DNA]</scope>
    <source>
        <strain evidence="2 3">RmlP026</strain>
    </source>
</reference>
<dbReference type="AlphaFoldDB" id="A0A4Q2U0N9"/>
<accession>A0A4Q2U0N9</accession>
<evidence type="ECO:0000313" key="2">
    <source>
        <dbReference type="EMBL" id="RYC29208.1"/>
    </source>
</evidence>
<feature type="domain" description="DUF6894" evidence="1">
    <location>
        <begin position="3"/>
        <end position="68"/>
    </location>
</feature>
<dbReference type="RefSeq" id="WP_129229710.1">
    <property type="nucleotide sequence ID" value="NZ_QYBB01000063.1"/>
</dbReference>
<gene>
    <name evidence="2" type="ORF">D3273_25150</name>
</gene>
<dbReference type="EMBL" id="QYBB01000063">
    <property type="protein sequence ID" value="RYC29208.1"/>
    <property type="molecule type" value="Genomic_DNA"/>
</dbReference>
<dbReference type="InterPro" id="IPR054189">
    <property type="entry name" value="DUF6894"/>
</dbReference>
<proteinExistence type="predicted"/>
<dbReference type="OrthoDB" id="7863142at2"/>
<evidence type="ECO:0000313" key="3">
    <source>
        <dbReference type="Proteomes" id="UP000290759"/>
    </source>
</evidence>
<dbReference type="Pfam" id="PF21834">
    <property type="entry name" value="DUF6894"/>
    <property type="match status" value="1"/>
</dbReference>
<name>A0A4Q2U0N9_9HYPH</name>
<sequence length="75" mass="8500">MPRYFFDTCDGERQVRDETGIDLAGPQDIPREAAILLQGLGLAEMLKGRSRIFIVRVRRDDGAFVYRGTAKLDIE</sequence>
<reference evidence="2 3" key="1">
    <citation type="submission" date="2018-12" db="EMBL/GenBank/DDBJ databases">
        <authorList>
            <person name="Grouzdev D.S."/>
            <person name="Krutkina M.S."/>
        </authorList>
    </citation>
    <scope>NUCLEOTIDE SEQUENCE [LARGE SCALE GENOMIC DNA]</scope>
    <source>
        <strain evidence="2 3">RmlP026</strain>
    </source>
</reference>
<dbReference type="Proteomes" id="UP000290759">
    <property type="component" value="Unassembled WGS sequence"/>
</dbReference>
<protein>
    <recommendedName>
        <fullName evidence="1">DUF6894 domain-containing protein</fullName>
    </recommendedName>
</protein>
<keyword evidence="3" id="KW-1185">Reference proteome</keyword>
<evidence type="ECO:0000259" key="1">
    <source>
        <dbReference type="Pfam" id="PF21834"/>
    </source>
</evidence>
<comment type="caution">
    <text evidence="2">The sequence shown here is derived from an EMBL/GenBank/DDBJ whole genome shotgun (WGS) entry which is preliminary data.</text>
</comment>
<organism evidence="2 3">
    <name type="scientific">Lichenibacterium minor</name>
    <dbReference type="NCBI Taxonomy" id="2316528"/>
    <lineage>
        <taxon>Bacteria</taxon>
        <taxon>Pseudomonadati</taxon>
        <taxon>Pseudomonadota</taxon>
        <taxon>Alphaproteobacteria</taxon>
        <taxon>Hyphomicrobiales</taxon>
        <taxon>Lichenihabitantaceae</taxon>
        <taxon>Lichenibacterium</taxon>
    </lineage>
</organism>